<dbReference type="Gene3D" id="1.25.40.10">
    <property type="entry name" value="Tetratricopeptide repeat domain"/>
    <property type="match status" value="1"/>
</dbReference>
<sequence length="39" mass="4620">LENENFKKAKEFCEKILKKESKNTKALNMLSKIEKHAKK</sequence>
<accession>X0YRC2</accession>
<organism evidence="1">
    <name type="scientific">marine sediment metagenome</name>
    <dbReference type="NCBI Taxonomy" id="412755"/>
    <lineage>
        <taxon>unclassified sequences</taxon>
        <taxon>metagenomes</taxon>
        <taxon>ecological metagenomes</taxon>
    </lineage>
</organism>
<dbReference type="SUPFAM" id="SSF48452">
    <property type="entry name" value="TPR-like"/>
    <property type="match status" value="1"/>
</dbReference>
<name>X0YRC2_9ZZZZ</name>
<evidence type="ECO:0000313" key="1">
    <source>
        <dbReference type="EMBL" id="GAG39276.1"/>
    </source>
</evidence>
<proteinExistence type="predicted"/>
<dbReference type="AlphaFoldDB" id="X0YRC2"/>
<reference evidence="1" key="1">
    <citation type="journal article" date="2014" name="Front. Microbiol.">
        <title>High frequency of phylogenetically diverse reductive dehalogenase-homologous genes in deep subseafloor sedimentary metagenomes.</title>
        <authorList>
            <person name="Kawai M."/>
            <person name="Futagami T."/>
            <person name="Toyoda A."/>
            <person name="Takaki Y."/>
            <person name="Nishi S."/>
            <person name="Hori S."/>
            <person name="Arai W."/>
            <person name="Tsubouchi T."/>
            <person name="Morono Y."/>
            <person name="Uchiyama I."/>
            <person name="Ito T."/>
            <person name="Fujiyama A."/>
            <person name="Inagaki F."/>
            <person name="Takami H."/>
        </authorList>
    </citation>
    <scope>NUCLEOTIDE SEQUENCE</scope>
    <source>
        <strain evidence="1">Expedition CK06-06</strain>
    </source>
</reference>
<dbReference type="InterPro" id="IPR011990">
    <property type="entry name" value="TPR-like_helical_dom_sf"/>
</dbReference>
<gene>
    <name evidence="1" type="ORF">S01H1_69350</name>
</gene>
<protein>
    <submittedName>
        <fullName evidence="1">Uncharacterized protein</fullName>
    </submittedName>
</protein>
<comment type="caution">
    <text evidence="1">The sequence shown here is derived from an EMBL/GenBank/DDBJ whole genome shotgun (WGS) entry which is preliminary data.</text>
</comment>
<feature type="non-terminal residue" evidence="1">
    <location>
        <position position="1"/>
    </location>
</feature>
<dbReference type="EMBL" id="BARS01046040">
    <property type="protein sequence ID" value="GAG39276.1"/>
    <property type="molecule type" value="Genomic_DNA"/>
</dbReference>